<dbReference type="AlphaFoldDB" id="A0A8C8ZPL8"/>
<dbReference type="GeneTree" id="ENSGT00950000185225"/>
<organism evidence="1 2">
    <name type="scientific">Prolemur simus</name>
    <name type="common">Greater bamboo lemur</name>
    <name type="synonym">Hapalemur simus</name>
    <dbReference type="NCBI Taxonomy" id="1328070"/>
    <lineage>
        <taxon>Eukaryota</taxon>
        <taxon>Metazoa</taxon>
        <taxon>Chordata</taxon>
        <taxon>Craniata</taxon>
        <taxon>Vertebrata</taxon>
        <taxon>Euteleostomi</taxon>
        <taxon>Mammalia</taxon>
        <taxon>Eutheria</taxon>
        <taxon>Euarchontoglires</taxon>
        <taxon>Primates</taxon>
        <taxon>Strepsirrhini</taxon>
        <taxon>Lemuriformes</taxon>
        <taxon>Lemuridae</taxon>
        <taxon>Prolemur</taxon>
    </lineage>
</organism>
<reference evidence="1" key="2">
    <citation type="submission" date="2025-09" db="UniProtKB">
        <authorList>
            <consortium name="Ensembl"/>
        </authorList>
    </citation>
    <scope>IDENTIFICATION</scope>
</reference>
<evidence type="ECO:0000313" key="2">
    <source>
        <dbReference type="Proteomes" id="UP000694414"/>
    </source>
</evidence>
<dbReference type="Ensembl" id="ENSPSMT00000024734.1">
    <property type="protein sequence ID" value="ENSPSMP00000021331.1"/>
    <property type="gene ID" value="ENSPSMG00000015074.1"/>
</dbReference>
<dbReference type="Proteomes" id="UP000694414">
    <property type="component" value="Unplaced"/>
</dbReference>
<name>A0A8C8ZPL8_PROSS</name>
<proteinExistence type="predicted"/>
<evidence type="ECO:0000313" key="1">
    <source>
        <dbReference type="Ensembl" id="ENSPSMP00000021331.1"/>
    </source>
</evidence>
<protein>
    <submittedName>
        <fullName evidence="1">Uncharacterized protein</fullName>
    </submittedName>
</protein>
<sequence>MWLSKSSTRPVGLPCASCVWKTSLRAGAGGPGTLPPPASVCSPPTSGAVSLDFFFFFPRSPRGILPGRECGPTYAAACHRFRPAPRTLRPGPVQVIVAAGPMAAALPPGASRAPSSTWRRHLDRGSGLPPSRGIWEKGELCRVPHLLSGLCLLLVKNDWASVKAWGCRKHRTIRIALQAR</sequence>
<reference evidence="1" key="1">
    <citation type="submission" date="2025-08" db="UniProtKB">
        <authorList>
            <consortium name="Ensembl"/>
        </authorList>
    </citation>
    <scope>IDENTIFICATION</scope>
</reference>
<accession>A0A8C8ZPL8</accession>
<keyword evidence="2" id="KW-1185">Reference proteome</keyword>